<accession>A0ABT2HXT7</accession>
<evidence type="ECO:0000256" key="1">
    <source>
        <dbReference type="SAM" id="Phobius"/>
    </source>
</evidence>
<dbReference type="RefSeq" id="WP_206395547.1">
    <property type="nucleotide sequence ID" value="NZ_JAFDPW010000005.1"/>
</dbReference>
<name>A0ABT2HXT7_9MICO</name>
<keyword evidence="1" id="KW-0812">Transmembrane</keyword>
<protein>
    <submittedName>
        <fullName evidence="2">YggT family protein</fullName>
    </submittedName>
</protein>
<reference evidence="2 3" key="1">
    <citation type="submission" date="2022-04" db="EMBL/GenBank/DDBJ databases">
        <title>Human microbiome associated bacterial genomes.</title>
        <authorList>
            <person name="Sandstrom S."/>
            <person name="Salamzade R."/>
            <person name="Kalan L.R."/>
        </authorList>
    </citation>
    <scope>NUCLEOTIDE SEQUENCE [LARGE SCALE GENOMIC DNA]</scope>
    <source>
        <strain evidence="3">p3-SID1799</strain>
    </source>
</reference>
<gene>
    <name evidence="2" type="ORF">M3D15_06410</name>
</gene>
<dbReference type="EMBL" id="JALXSQ010000021">
    <property type="protein sequence ID" value="MCT2042961.1"/>
    <property type="molecule type" value="Genomic_DNA"/>
</dbReference>
<sequence>MLDVVRIVLRLAITVFSAMMWGRLILDWVLVFARSWKPKGVLLVLCEAIYTITDPPLKLVRKVIPPLRVGDVSLDLAWIVVMVALSFLGTLVMFIR</sequence>
<feature type="transmembrane region" description="Helical" evidence="1">
    <location>
        <begin position="76"/>
        <end position="95"/>
    </location>
</feature>
<dbReference type="InterPro" id="IPR003425">
    <property type="entry name" value="CCB3/YggT"/>
</dbReference>
<keyword evidence="1" id="KW-1133">Transmembrane helix</keyword>
<evidence type="ECO:0000313" key="2">
    <source>
        <dbReference type="EMBL" id="MCT2042961.1"/>
    </source>
</evidence>
<proteinExistence type="predicted"/>
<dbReference type="Proteomes" id="UP001525379">
    <property type="component" value="Unassembled WGS sequence"/>
</dbReference>
<keyword evidence="3" id="KW-1185">Reference proteome</keyword>
<feature type="transmembrane region" description="Helical" evidence="1">
    <location>
        <begin position="7"/>
        <end position="26"/>
    </location>
</feature>
<dbReference type="Pfam" id="PF02325">
    <property type="entry name" value="CCB3_YggT"/>
    <property type="match status" value="1"/>
</dbReference>
<organism evidence="2 3">
    <name type="scientific">Pseudoclavibacter albus</name>
    <dbReference type="NCBI Taxonomy" id="272241"/>
    <lineage>
        <taxon>Bacteria</taxon>
        <taxon>Bacillati</taxon>
        <taxon>Actinomycetota</taxon>
        <taxon>Actinomycetes</taxon>
        <taxon>Micrococcales</taxon>
        <taxon>Microbacteriaceae</taxon>
        <taxon>Pseudoclavibacter</taxon>
    </lineage>
</organism>
<evidence type="ECO:0000313" key="3">
    <source>
        <dbReference type="Proteomes" id="UP001525379"/>
    </source>
</evidence>
<comment type="caution">
    <text evidence="2">The sequence shown here is derived from an EMBL/GenBank/DDBJ whole genome shotgun (WGS) entry which is preliminary data.</text>
</comment>
<keyword evidence="1" id="KW-0472">Membrane</keyword>